<reference evidence="3 4" key="1">
    <citation type="journal article" date="2024" name="Curr. Microbiol.">
        <title>Luteibacter sahnii sp. nov., A Novel Yellow-Colored Xanthomonadin Pigment Producing Probiotic Bacterium from Healthy Rice Seed Microbiome.</title>
        <authorList>
            <person name="Jaiswal G."/>
            <person name="Rana R."/>
            <person name="Nayak P.K."/>
            <person name="Chouhan R."/>
            <person name="Gandhi S.G."/>
            <person name="Patel H.K."/>
            <person name="Patil P.B."/>
        </authorList>
    </citation>
    <scope>NUCLEOTIDE SEQUENCE [LARGE SCALE GENOMIC DNA]</scope>
    <source>
        <strain evidence="3 4">PPL201</strain>
    </source>
</reference>
<dbReference type="InterPro" id="IPR000014">
    <property type="entry name" value="PAS"/>
</dbReference>
<dbReference type="SUPFAM" id="SSF55785">
    <property type="entry name" value="PYP-like sensor domain (PAS domain)"/>
    <property type="match status" value="1"/>
</dbReference>
<name>A0ABT6BBQ8_9GAMM</name>
<evidence type="ECO:0000259" key="2">
    <source>
        <dbReference type="PROSITE" id="PS50112"/>
    </source>
</evidence>
<proteinExistence type="predicted"/>
<dbReference type="PROSITE" id="PS50112">
    <property type="entry name" value="PAS"/>
    <property type="match status" value="1"/>
</dbReference>
<dbReference type="Gene3D" id="3.30.450.20">
    <property type="entry name" value="PAS domain"/>
    <property type="match status" value="1"/>
</dbReference>
<evidence type="ECO:0000313" key="3">
    <source>
        <dbReference type="EMBL" id="MDF4025564.1"/>
    </source>
</evidence>
<protein>
    <submittedName>
        <fullName evidence="3">PAS domain-containing protein</fullName>
    </submittedName>
</protein>
<gene>
    <name evidence="3" type="ORF">P3W24_11370</name>
</gene>
<evidence type="ECO:0000256" key="1">
    <source>
        <dbReference type="SAM" id="MobiDB-lite"/>
    </source>
</evidence>
<evidence type="ECO:0000313" key="4">
    <source>
        <dbReference type="Proteomes" id="UP001528850"/>
    </source>
</evidence>
<dbReference type="Proteomes" id="UP001528850">
    <property type="component" value="Unassembled WGS sequence"/>
</dbReference>
<comment type="caution">
    <text evidence="3">The sequence shown here is derived from an EMBL/GenBank/DDBJ whole genome shotgun (WGS) entry which is preliminary data.</text>
</comment>
<sequence>MTDQGSYAGATIGEPADSPALSGSETQFRMLVDGVADYAIYMIDPTGRVASWNSGAQRIKG</sequence>
<dbReference type="InterPro" id="IPR035965">
    <property type="entry name" value="PAS-like_dom_sf"/>
</dbReference>
<feature type="domain" description="PAS" evidence="2">
    <location>
        <begin position="24"/>
        <end position="61"/>
    </location>
</feature>
<feature type="region of interest" description="Disordered" evidence="1">
    <location>
        <begin position="1"/>
        <end position="23"/>
    </location>
</feature>
<accession>A0ABT6BBQ8</accession>
<keyword evidence="4" id="KW-1185">Reference proteome</keyword>
<organism evidence="3 4">
    <name type="scientific">Luteibacter sahnii</name>
    <dbReference type="NCBI Taxonomy" id="3021977"/>
    <lineage>
        <taxon>Bacteria</taxon>
        <taxon>Pseudomonadati</taxon>
        <taxon>Pseudomonadota</taxon>
        <taxon>Gammaproteobacteria</taxon>
        <taxon>Lysobacterales</taxon>
        <taxon>Rhodanobacteraceae</taxon>
        <taxon>Luteibacter</taxon>
    </lineage>
</organism>
<dbReference type="EMBL" id="JARJJS010000002">
    <property type="protein sequence ID" value="MDF4025564.1"/>
    <property type="molecule type" value="Genomic_DNA"/>
</dbReference>